<keyword evidence="2" id="KW-1185">Reference proteome</keyword>
<evidence type="ECO:0000313" key="2">
    <source>
        <dbReference type="Proteomes" id="UP000821845"/>
    </source>
</evidence>
<organism evidence="1 2">
    <name type="scientific">Hyalomma asiaticum</name>
    <name type="common">Tick</name>
    <dbReference type="NCBI Taxonomy" id="266040"/>
    <lineage>
        <taxon>Eukaryota</taxon>
        <taxon>Metazoa</taxon>
        <taxon>Ecdysozoa</taxon>
        <taxon>Arthropoda</taxon>
        <taxon>Chelicerata</taxon>
        <taxon>Arachnida</taxon>
        <taxon>Acari</taxon>
        <taxon>Parasitiformes</taxon>
        <taxon>Ixodida</taxon>
        <taxon>Ixodoidea</taxon>
        <taxon>Ixodidae</taxon>
        <taxon>Hyalomminae</taxon>
        <taxon>Hyalomma</taxon>
    </lineage>
</organism>
<comment type="caution">
    <text evidence="1">The sequence shown here is derived from an EMBL/GenBank/DDBJ whole genome shotgun (WGS) entry which is preliminary data.</text>
</comment>
<dbReference type="Proteomes" id="UP000821845">
    <property type="component" value="Chromosome 6"/>
</dbReference>
<dbReference type="EMBL" id="CM023486">
    <property type="protein sequence ID" value="KAH6927382.1"/>
    <property type="molecule type" value="Genomic_DNA"/>
</dbReference>
<name>A0ACB7S2I5_HYAAI</name>
<proteinExistence type="predicted"/>
<sequence length="294" mass="31736">MESDAHNLDGNDGSCCIGSSGSLKSAGGVCLDNRLCLLAFGDSEKSECVAQQGSVRECTMLAVDSGLVWAPDEQDGFKLGRIVDIGGETVTVLLNGGTQVTEGGIYHIPQGMKWSSLQQAASHTSHFLYARALIYLNEATLFNNIKVRYNKDKIYTYVANILIAVNPYFEMPQLYSSETIRKYQGKSLGVLPPHVFAIGAVVASCSPHKRRAIVIQSDDNTSDVDDIMSEVSEAPSNASASDSKAKTRSKTKSKLDRLERPVAQPMAMRTILMPDPGPMSSPGPQPVLPSHQNQ</sequence>
<evidence type="ECO:0000313" key="1">
    <source>
        <dbReference type="EMBL" id="KAH6927382.1"/>
    </source>
</evidence>
<gene>
    <name evidence="1" type="ORF">HPB50_002460</name>
</gene>
<protein>
    <submittedName>
        <fullName evidence="1">Uncharacterized protein</fullName>
    </submittedName>
</protein>
<accession>A0ACB7S2I5</accession>
<reference evidence="1" key="1">
    <citation type="submission" date="2020-05" db="EMBL/GenBank/DDBJ databases">
        <title>Large-scale comparative analyses of tick genomes elucidate their genetic diversity and vector capacities.</title>
        <authorList>
            <person name="Jia N."/>
            <person name="Wang J."/>
            <person name="Shi W."/>
            <person name="Du L."/>
            <person name="Sun Y."/>
            <person name="Zhan W."/>
            <person name="Jiang J."/>
            <person name="Wang Q."/>
            <person name="Zhang B."/>
            <person name="Ji P."/>
            <person name="Sakyi L.B."/>
            <person name="Cui X."/>
            <person name="Yuan T."/>
            <person name="Jiang B."/>
            <person name="Yang W."/>
            <person name="Lam T.T.-Y."/>
            <person name="Chang Q."/>
            <person name="Ding S."/>
            <person name="Wang X."/>
            <person name="Zhu J."/>
            <person name="Ruan X."/>
            <person name="Zhao L."/>
            <person name="Wei J."/>
            <person name="Que T."/>
            <person name="Du C."/>
            <person name="Cheng J."/>
            <person name="Dai P."/>
            <person name="Han X."/>
            <person name="Huang E."/>
            <person name="Gao Y."/>
            <person name="Liu J."/>
            <person name="Shao H."/>
            <person name="Ye R."/>
            <person name="Li L."/>
            <person name="Wei W."/>
            <person name="Wang X."/>
            <person name="Wang C."/>
            <person name="Yang T."/>
            <person name="Huo Q."/>
            <person name="Li W."/>
            <person name="Guo W."/>
            <person name="Chen H."/>
            <person name="Zhou L."/>
            <person name="Ni X."/>
            <person name="Tian J."/>
            <person name="Zhou Y."/>
            <person name="Sheng Y."/>
            <person name="Liu T."/>
            <person name="Pan Y."/>
            <person name="Xia L."/>
            <person name="Li J."/>
            <person name="Zhao F."/>
            <person name="Cao W."/>
        </authorList>
    </citation>
    <scope>NUCLEOTIDE SEQUENCE</scope>
    <source>
        <strain evidence="1">Hyas-2018</strain>
    </source>
</reference>